<keyword evidence="5" id="KW-0539">Nucleus</keyword>
<dbReference type="Gene3D" id="1.10.20.10">
    <property type="entry name" value="Histone, subunit A"/>
    <property type="match status" value="1"/>
</dbReference>
<dbReference type="SUPFAM" id="SSF47113">
    <property type="entry name" value="Histone-fold"/>
    <property type="match status" value="1"/>
</dbReference>
<dbReference type="STRING" id="1408657.A0A0W4ZRL0"/>
<dbReference type="Proteomes" id="UP000053447">
    <property type="component" value="Unassembled WGS sequence"/>
</dbReference>
<evidence type="ECO:0000256" key="2">
    <source>
        <dbReference type="ARBA" id="ARBA00007530"/>
    </source>
</evidence>
<evidence type="ECO:0000256" key="4">
    <source>
        <dbReference type="ARBA" id="ARBA00023163"/>
    </source>
</evidence>
<evidence type="ECO:0000259" key="8">
    <source>
        <dbReference type="Pfam" id="PF03847"/>
    </source>
</evidence>
<dbReference type="InterPro" id="IPR003228">
    <property type="entry name" value="TFIID_TAF12_dom"/>
</dbReference>
<proteinExistence type="inferred from homology"/>
<dbReference type="GeneID" id="28940091"/>
<reference evidence="10" key="1">
    <citation type="journal article" date="2016" name="Nat. Commun.">
        <title>Genome analysis of three Pneumocystis species reveals adaptation mechanisms to life exclusively in mammalian hosts.</title>
        <authorList>
            <person name="Ma L."/>
            <person name="Chen Z."/>
            <person name="Huang D.W."/>
            <person name="Kutty G."/>
            <person name="Ishihara M."/>
            <person name="Wang H."/>
            <person name="Abouelleil A."/>
            <person name="Bishop L."/>
            <person name="Davey E."/>
            <person name="Deng R."/>
            <person name="Deng X."/>
            <person name="Fan L."/>
            <person name="Fantoni G."/>
            <person name="Fitzgerald M."/>
            <person name="Gogineni E."/>
            <person name="Goldberg J.M."/>
            <person name="Handley G."/>
            <person name="Hu X."/>
            <person name="Huber C."/>
            <person name="Jiao X."/>
            <person name="Jones K."/>
            <person name="Levin J.Z."/>
            <person name="Liu Y."/>
            <person name="Macdonald P."/>
            <person name="Melnikov A."/>
            <person name="Raley C."/>
            <person name="Sassi M."/>
            <person name="Sherman B.T."/>
            <person name="Song X."/>
            <person name="Sykes S."/>
            <person name="Tran B."/>
            <person name="Walsh L."/>
            <person name="Xia Y."/>
            <person name="Yang J."/>
            <person name="Young S."/>
            <person name="Zeng Q."/>
            <person name="Zheng X."/>
            <person name="Stephens R."/>
            <person name="Nusbaum C."/>
            <person name="Birren B.W."/>
            <person name="Azadi P."/>
            <person name="Lempicki R.A."/>
            <person name="Cuomo C.A."/>
            <person name="Kovacs J.A."/>
        </authorList>
    </citation>
    <scope>NUCLEOTIDE SEQUENCE [LARGE SCALE GENOMIC DNA]</scope>
    <source>
        <strain evidence="10">RU7</strain>
    </source>
</reference>
<dbReference type="GO" id="GO:0051123">
    <property type="term" value="P:RNA polymerase II preinitiation complex assembly"/>
    <property type="evidence" value="ECO:0007669"/>
    <property type="project" value="TreeGrafter"/>
</dbReference>
<keyword evidence="3" id="KW-0805">Transcription regulation</keyword>
<dbReference type="RefSeq" id="XP_018230011.1">
    <property type="nucleotide sequence ID" value="XM_018373836.1"/>
</dbReference>
<organism evidence="9 10">
    <name type="scientific">Pneumocystis jirovecii (strain RU7)</name>
    <name type="common">Human pneumocystis pneumonia agent</name>
    <dbReference type="NCBI Taxonomy" id="1408657"/>
    <lineage>
        <taxon>Eukaryota</taxon>
        <taxon>Fungi</taxon>
        <taxon>Dikarya</taxon>
        <taxon>Ascomycota</taxon>
        <taxon>Taphrinomycotina</taxon>
        <taxon>Pneumocystomycetes</taxon>
        <taxon>Pneumocystaceae</taxon>
        <taxon>Pneumocystis</taxon>
    </lineage>
</organism>
<dbReference type="GO" id="GO:0017025">
    <property type="term" value="F:TBP-class protein binding"/>
    <property type="evidence" value="ECO:0007669"/>
    <property type="project" value="TreeGrafter"/>
</dbReference>
<evidence type="ECO:0000256" key="1">
    <source>
        <dbReference type="ARBA" id="ARBA00004123"/>
    </source>
</evidence>
<dbReference type="OrthoDB" id="2193432at2759"/>
<evidence type="ECO:0000256" key="6">
    <source>
        <dbReference type="ARBA" id="ARBA00075089"/>
    </source>
</evidence>
<dbReference type="InterPro" id="IPR037794">
    <property type="entry name" value="TAF12"/>
</dbReference>
<dbReference type="PANTHER" id="PTHR12264">
    <property type="entry name" value="TRANSCRIPTION INITIATION FACTOR TFIID SUBUNIT 12"/>
    <property type="match status" value="1"/>
</dbReference>
<evidence type="ECO:0000256" key="5">
    <source>
        <dbReference type="ARBA" id="ARBA00023242"/>
    </source>
</evidence>
<keyword evidence="4" id="KW-0804">Transcription</keyword>
<protein>
    <recommendedName>
        <fullName evidence="6">TBP-associated factor 12</fullName>
    </recommendedName>
    <alternativeName>
        <fullName evidence="7">Transcription initiation factor TFIID subunit 12</fullName>
    </alternativeName>
</protein>
<dbReference type="InterPro" id="IPR009072">
    <property type="entry name" value="Histone-fold"/>
</dbReference>
<dbReference type="GO" id="GO:0000124">
    <property type="term" value="C:SAGA complex"/>
    <property type="evidence" value="ECO:0007669"/>
    <property type="project" value="InterPro"/>
</dbReference>
<accession>A0A0W4ZRL0</accession>
<dbReference type="AlphaFoldDB" id="A0A0W4ZRL0"/>
<dbReference type="eggNOG" id="KOG1142">
    <property type="taxonomic scope" value="Eukaryota"/>
</dbReference>
<dbReference type="VEuPathDB" id="FungiDB:T551_01573"/>
<dbReference type="GO" id="GO:0046982">
    <property type="term" value="F:protein heterodimerization activity"/>
    <property type="evidence" value="ECO:0007669"/>
    <property type="project" value="InterPro"/>
</dbReference>
<name>A0A0W4ZRL0_PNEJ7</name>
<sequence length="425" mass="48050">MSQIQDLQAQIAKYEQAAQQAGLQTPQGQALYQNACRIKQKLMAIQSGSSSNTGTEMLQTQSMRQQNAPVNHGMKQTLDMQSHMQQTTQLVKVISELKEQLSKIKAELSRPNLAPREKEELEKEHNDKVTALNAYHMHIQKASHQFHQMQQMQNSQGQETAIQMGNMYQGAPMMQKVQQSQAAMNMTMQQRASMQPMNQMQIQAQQMQQVNKNQASVTPGMQQYRQSSMTIPKTSSIQQATNLPFQPATGQTVSNTNMHTSFEKMPPIPEVLNVKPPVPVAVPPSRPTLTSGYATTPLMSTPSISKPPQYDIDNSNRILSKRKLQELVKQINPDERLDPDVEELLLEVADEFVESVVSFACRLAKYRKSDTLDVKDVQLHLERNWNIRIPGYTSDEIRSVRKTIPCQTYQQKQNAIATAKSMNKE</sequence>
<evidence type="ECO:0000256" key="3">
    <source>
        <dbReference type="ARBA" id="ARBA00023015"/>
    </source>
</evidence>
<evidence type="ECO:0000313" key="10">
    <source>
        <dbReference type="Proteomes" id="UP000053447"/>
    </source>
</evidence>
<dbReference type="Pfam" id="PF03847">
    <property type="entry name" value="TFIID_20kDa"/>
    <property type="match status" value="1"/>
</dbReference>
<dbReference type="CDD" id="cd07981">
    <property type="entry name" value="HFD_TAF12"/>
    <property type="match status" value="1"/>
</dbReference>
<evidence type="ECO:0000256" key="7">
    <source>
        <dbReference type="ARBA" id="ARBA00093657"/>
    </source>
</evidence>
<comment type="similarity">
    <text evidence="2">Belongs to the TAF12 family.</text>
</comment>
<keyword evidence="10" id="KW-1185">Reference proteome</keyword>
<feature type="domain" description="Transcription initiation factor TFIID subunit 12" evidence="8">
    <location>
        <begin position="320"/>
        <end position="387"/>
    </location>
</feature>
<dbReference type="GO" id="GO:0003677">
    <property type="term" value="F:DNA binding"/>
    <property type="evidence" value="ECO:0007669"/>
    <property type="project" value="TreeGrafter"/>
</dbReference>
<evidence type="ECO:0000313" key="9">
    <source>
        <dbReference type="EMBL" id="KTW31021.1"/>
    </source>
</evidence>
<comment type="caution">
    <text evidence="9">The sequence shown here is derived from an EMBL/GenBank/DDBJ whole genome shotgun (WGS) entry which is preliminary data.</text>
</comment>
<dbReference type="EMBL" id="LFWA01000006">
    <property type="protein sequence ID" value="KTW31021.1"/>
    <property type="molecule type" value="Genomic_DNA"/>
</dbReference>
<dbReference type="PANTHER" id="PTHR12264:SF21">
    <property type="entry name" value="TRANSCRIPTION INITIATION FACTOR TFIID SUBUNIT 12"/>
    <property type="match status" value="1"/>
</dbReference>
<comment type="subcellular location">
    <subcellularLocation>
        <location evidence="1">Nucleus</location>
    </subcellularLocation>
</comment>
<dbReference type="FunFam" id="1.10.20.10:FF:000011">
    <property type="entry name" value="Transcription initiation factor TFIID subunit 12"/>
    <property type="match status" value="1"/>
</dbReference>
<gene>
    <name evidence="9" type="ORF">T551_01573</name>
</gene>
<dbReference type="GO" id="GO:0005669">
    <property type="term" value="C:transcription factor TFIID complex"/>
    <property type="evidence" value="ECO:0007669"/>
    <property type="project" value="InterPro"/>
</dbReference>